<gene>
    <name evidence="7" type="ORF">O4220_06050</name>
</gene>
<keyword evidence="4 6" id="KW-1133">Transmembrane helix</keyword>
<keyword evidence="3 6" id="KW-0812">Transmembrane</keyword>
<evidence type="ECO:0000256" key="6">
    <source>
        <dbReference type="SAM" id="Phobius"/>
    </source>
</evidence>
<keyword evidence="5 6" id="KW-0472">Membrane</keyword>
<evidence type="ECO:0000256" key="4">
    <source>
        <dbReference type="ARBA" id="ARBA00022989"/>
    </source>
</evidence>
<feature type="transmembrane region" description="Helical" evidence="6">
    <location>
        <begin position="155"/>
        <end position="175"/>
    </location>
</feature>
<name>A0ABT4MDE4_9NOCA</name>
<evidence type="ECO:0000256" key="2">
    <source>
        <dbReference type="ARBA" id="ARBA00022475"/>
    </source>
</evidence>
<comment type="caution">
    <text evidence="7">The sequence shown here is derived from an EMBL/GenBank/DDBJ whole genome shotgun (WGS) entry which is preliminary data.</text>
</comment>
<keyword evidence="8" id="KW-1185">Reference proteome</keyword>
<reference evidence="7" key="1">
    <citation type="submission" date="2022-12" db="EMBL/GenBank/DDBJ databases">
        <authorList>
            <person name="Krivoruchko A.V."/>
            <person name="Elkin A."/>
        </authorList>
    </citation>
    <scope>NUCLEOTIDE SEQUENCE</scope>
    <source>
        <strain evidence="7">IEGM 1391</strain>
    </source>
</reference>
<accession>A0ABT4MDE4</accession>
<feature type="transmembrane region" description="Helical" evidence="6">
    <location>
        <begin position="221"/>
        <end position="245"/>
    </location>
</feature>
<protein>
    <submittedName>
        <fullName evidence="7">Polysaccharide biosynthesis C-terminal domain-containing protein</fullName>
    </submittedName>
</protein>
<proteinExistence type="predicted"/>
<evidence type="ECO:0000256" key="5">
    <source>
        <dbReference type="ARBA" id="ARBA00023136"/>
    </source>
</evidence>
<keyword evidence="2" id="KW-1003">Cell membrane</keyword>
<evidence type="ECO:0000313" key="8">
    <source>
        <dbReference type="Proteomes" id="UP001081071"/>
    </source>
</evidence>
<organism evidence="7 8">
    <name type="scientific">Rhodococcus ruber</name>
    <dbReference type="NCBI Taxonomy" id="1830"/>
    <lineage>
        <taxon>Bacteria</taxon>
        <taxon>Bacillati</taxon>
        <taxon>Actinomycetota</taxon>
        <taxon>Actinomycetes</taxon>
        <taxon>Mycobacteriales</taxon>
        <taxon>Nocardiaceae</taxon>
        <taxon>Rhodococcus</taxon>
    </lineage>
</organism>
<dbReference type="InterPro" id="IPR050833">
    <property type="entry name" value="Poly_Biosynth_Transport"/>
</dbReference>
<dbReference type="PANTHER" id="PTHR30250">
    <property type="entry name" value="PST FAMILY PREDICTED COLANIC ACID TRANSPORTER"/>
    <property type="match status" value="1"/>
</dbReference>
<feature type="transmembrane region" description="Helical" evidence="6">
    <location>
        <begin position="12"/>
        <end position="35"/>
    </location>
</feature>
<sequence>MNGNLIKAGVAALWTYGGRGIGLLWTVALIGKLGISDYGQYAMAFALAAILAAPLDHPFTVRSIRVSEREFLGERTTRVLAGAVLIAGGLCLVQVNYIAWFALVIGGGELVFNAYKSRALRDGRPDLTQRLDTTRQATSIALATAYLFAVPDPSLTVASLLYAAPYFVIALLAALQSRVAAPRVPGSWREMSMLFSENLANAVYIQGDVLLLGFLTDSTIAGYYSVAAVTAWAVAFIGQAFGNTFHEKLRAADGSVSAGPALKHTAILGGAAGSLLLAAGLVLFFTPASPQVAGALVVMSLFVVMRVMNHVFTTVLYLQHRDRTRVLAAATLAPLKMVLVLCLFPFGAVGAAVASVITDAVLLVWFMRALYRTAATQDPVKEEVTQ</sequence>
<dbReference type="RefSeq" id="WP_269602764.1">
    <property type="nucleotide sequence ID" value="NZ_JAPWIJ010000002.1"/>
</dbReference>
<feature type="transmembrane region" description="Helical" evidence="6">
    <location>
        <begin position="292"/>
        <end position="318"/>
    </location>
</feature>
<dbReference type="PANTHER" id="PTHR30250:SF11">
    <property type="entry name" value="O-ANTIGEN TRANSPORTER-RELATED"/>
    <property type="match status" value="1"/>
</dbReference>
<evidence type="ECO:0000256" key="1">
    <source>
        <dbReference type="ARBA" id="ARBA00004651"/>
    </source>
</evidence>
<dbReference type="Proteomes" id="UP001081071">
    <property type="component" value="Unassembled WGS sequence"/>
</dbReference>
<feature type="transmembrane region" description="Helical" evidence="6">
    <location>
        <begin position="41"/>
        <end position="59"/>
    </location>
</feature>
<feature type="transmembrane region" description="Helical" evidence="6">
    <location>
        <begin position="352"/>
        <end position="371"/>
    </location>
</feature>
<feature type="transmembrane region" description="Helical" evidence="6">
    <location>
        <begin position="79"/>
        <end position="103"/>
    </location>
</feature>
<evidence type="ECO:0000256" key="3">
    <source>
        <dbReference type="ARBA" id="ARBA00022692"/>
    </source>
</evidence>
<comment type="subcellular location">
    <subcellularLocation>
        <location evidence="1">Cell membrane</location>
        <topology evidence="1">Multi-pass membrane protein</topology>
    </subcellularLocation>
</comment>
<dbReference type="EMBL" id="JAPWIJ010000002">
    <property type="protein sequence ID" value="MCZ4518075.1"/>
    <property type="molecule type" value="Genomic_DNA"/>
</dbReference>
<evidence type="ECO:0000313" key="7">
    <source>
        <dbReference type="EMBL" id="MCZ4518075.1"/>
    </source>
</evidence>
<feature type="transmembrane region" description="Helical" evidence="6">
    <location>
        <begin position="266"/>
        <end position="286"/>
    </location>
</feature>